<dbReference type="EMBL" id="JACIJF010000006">
    <property type="protein sequence ID" value="MBB5711222.1"/>
    <property type="molecule type" value="Genomic_DNA"/>
</dbReference>
<proteinExistence type="predicted"/>
<gene>
    <name evidence="1" type="ORF">FHT02_002463</name>
</gene>
<protein>
    <submittedName>
        <fullName evidence="1">Uncharacterized protein</fullName>
    </submittedName>
</protein>
<name>A0A840YQQ4_9SPHN</name>
<comment type="caution">
    <text evidence="1">The sequence shown here is derived from an EMBL/GenBank/DDBJ whole genome shotgun (WGS) entry which is preliminary data.</text>
</comment>
<organism evidence="1 2">
    <name type="scientific">Sphingomonas xinjiangensis</name>
    <dbReference type="NCBI Taxonomy" id="643568"/>
    <lineage>
        <taxon>Bacteria</taxon>
        <taxon>Pseudomonadati</taxon>
        <taxon>Pseudomonadota</taxon>
        <taxon>Alphaproteobacteria</taxon>
        <taxon>Sphingomonadales</taxon>
        <taxon>Sphingomonadaceae</taxon>
        <taxon>Sphingomonas</taxon>
    </lineage>
</organism>
<keyword evidence="2" id="KW-1185">Reference proteome</keyword>
<dbReference type="RefSeq" id="WP_184087851.1">
    <property type="nucleotide sequence ID" value="NZ_JACIJF010000006.1"/>
</dbReference>
<evidence type="ECO:0000313" key="2">
    <source>
        <dbReference type="Proteomes" id="UP000527143"/>
    </source>
</evidence>
<sequence length="119" mass="12843">MVQDVGDLEEHRRLLADIDQPADVQVEGALRPIALHGRIVANNTPTFARFCDSSRTVPGSGRRYLVQDFSYGLKLLAPGTIGAYATGVSMALRRAAARLPPRSARCRQYATGQMSAISG</sequence>
<accession>A0A840YQQ4</accession>
<dbReference type="AlphaFoldDB" id="A0A840YQQ4"/>
<reference evidence="1 2" key="1">
    <citation type="submission" date="2020-08" db="EMBL/GenBank/DDBJ databases">
        <title>Genomic Encyclopedia of Type Strains, Phase IV (KMG-IV): sequencing the most valuable type-strain genomes for metagenomic binning, comparative biology and taxonomic classification.</title>
        <authorList>
            <person name="Goeker M."/>
        </authorList>
    </citation>
    <scope>NUCLEOTIDE SEQUENCE [LARGE SCALE GENOMIC DNA]</scope>
    <source>
        <strain evidence="1 2">DSM 26736</strain>
    </source>
</reference>
<evidence type="ECO:0000313" key="1">
    <source>
        <dbReference type="EMBL" id="MBB5711222.1"/>
    </source>
</evidence>
<dbReference type="Proteomes" id="UP000527143">
    <property type="component" value="Unassembled WGS sequence"/>
</dbReference>